<proteinExistence type="predicted"/>
<accession>A0A7H8TCL9</accession>
<protein>
    <submittedName>
        <fullName evidence="1">PD-(D/E)XK motif protein</fullName>
    </submittedName>
</protein>
<reference evidence="1 2" key="1">
    <citation type="submission" date="2020-06" db="EMBL/GenBank/DDBJ databases">
        <title>Genome mining for natural products.</title>
        <authorList>
            <person name="Zhang B."/>
            <person name="Shi J."/>
            <person name="Ge H."/>
        </authorList>
    </citation>
    <scope>NUCLEOTIDE SEQUENCE [LARGE SCALE GENOMIC DNA]</scope>
    <source>
        <strain evidence="1 2">NA02069</strain>
    </source>
</reference>
<gene>
    <name evidence="1" type="ORF">HUT05_30340</name>
</gene>
<name>A0A7H8TCL9_STRCX</name>
<keyword evidence="2" id="KW-1185">Reference proteome</keyword>
<dbReference type="RefSeq" id="WP_176576957.1">
    <property type="nucleotide sequence ID" value="NZ_CBDRGH010000006.1"/>
</dbReference>
<dbReference type="Pfam" id="PF14390">
    <property type="entry name" value="DUF4420"/>
    <property type="match status" value="1"/>
</dbReference>
<sequence>MSDEGFRDVAEEHWAALEAAPTSGERHLRVSQLPVVTEQGALVAAVDHHGFRHVLIPVHSRLKIRPGLDGPVLHLRKRPLEDEETYQTYADLACLRADLNDLFTELCADILDAISKLPDHPVKALYQVLDRWKALFQAQSAVLGPEQLAGLFGELLLLYRLLQLDSSAHRLWRGPTGHRHDFTTGSLAVEVKTSTKGEGRRARIHGLDQLDAPDDGFLCLAWFRLHRATEGSSGIGFLDLLEQTLRSCDDESSLLELLAQAGYQSVDAMRYRDVRFVIDEERWYEVAPDFPALTTRALVAAGVPISVLDVEYTVNLSGVTPAPMTSDAVSRTINSLIQESA</sequence>
<dbReference type="AlphaFoldDB" id="A0A7H8TCL9"/>
<evidence type="ECO:0000313" key="1">
    <source>
        <dbReference type="EMBL" id="QKZ21259.1"/>
    </source>
</evidence>
<organism evidence="1 2">
    <name type="scientific">Streptomyces chartreusis</name>
    <dbReference type="NCBI Taxonomy" id="1969"/>
    <lineage>
        <taxon>Bacteria</taxon>
        <taxon>Bacillati</taxon>
        <taxon>Actinomycetota</taxon>
        <taxon>Actinomycetes</taxon>
        <taxon>Kitasatosporales</taxon>
        <taxon>Streptomycetaceae</taxon>
        <taxon>Streptomyces</taxon>
    </lineage>
</organism>
<dbReference type="EMBL" id="CP056041">
    <property type="protein sequence ID" value="QKZ21259.1"/>
    <property type="molecule type" value="Genomic_DNA"/>
</dbReference>
<dbReference type="InterPro" id="IPR025534">
    <property type="entry name" value="DUF4420"/>
</dbReference>
<dbReference type="Proteomes" id="UP000509418">
    <property type="component" value="Chromosome"/>
</dbReference>
<evidence type="ECO:0000313" key="2">
    <source>
        <dbReference type="Proteomes" id="UP000509418"/>
    </source>
</evidence>